<dbReference type="GO" id="GO:0005524">
    <property type="term" value="F:ATP binding"/>
    <property type="evidence" value="ECO:0007669"/>
    <property type="project" value="UniProtKB-KW"/>
</dbReference>
<dbReference type="Pfam" id="PF11867">
    <property type="entry name" value="T1RH-like_C"/>
    <property type="match status" value="1"/>
</dbReference>
<keyword evidence="7 10" id="KW-0378">Hydrolase</keyword>
<dbReference type="Pfam" id="PF04313">
    <property type="entry name" value="HSDR_N"/>
    <property type="match status" value="1"/>
</dbReference>
<dbReference type="InterPro" id="IPR021810">
    <property type="entry name" value="T1RH-like_C"/>
</dbReference>
<evidence type="ECO:0000256" key="6">
    <source>
        <dbReference type="ARBA" id="ARBA00022759"/>
    </source>
</evidence>
<evidence type="ECO:0000256" key="1">
    <source>
        <dbReference type="ARBA" id="ARBA00000851"/>
    </source>
</evidence>
<dbReference type="GO" id="GO:0009035">
    <property type="term" value="F:type I site-specific deoxyribonuclease activity"/>
    <property type="evidence" value="ECO:0007669"/>
    <property type="project" value="UniProtKB-EC"/>
</dbReference>
<dbReference type="Gene3D" id="3.40.50.300">
    <property type="entry name" value="P-loop containing nucleotide triphosphate hydrolases"/>
    <property type="match status" value="2"/>
</dbReference>
<reference evidence="13 14" key="1">
    <citation type="submission" date="2019-06" db="EMBL/GenBank/DDBJ databases">
        <title>Metagenome assembled Genome of Spiribacter salinus SL48-SHIP from the microbial mat of Salt Lake 48 (Novosibirsk region, Russia).</title>
        <authorList>
            <person name="Shipova A."/>
            <person name="Rozanov A.S."/>
            <person name="Bryanskaya A.V."/>
            <person name="Peltek S.E."/>
        </authorList>
    </citation>
    <scope>NUCLEOTIDE SEQUENCE [LARGE SCALE GENOMIC DNA]</scope>
    <source>
        <strain evidence="13">SL48-SHIP-2</strain>
    </source>
</reference>
<dbReference type="InterPro" id="IPR014001">
    <property type="entry name" value="Helicase_ATP-bd"/>
</dbReference>
<evidence type="ECO:0000256" key="3">
    <source>
        <dbReference type="ARBA" id="ARBA00022722"/>
    </source>
</evidence>
<evidence type="ECO:0000256" key="11">
    <source>
        <dbReference type="SAM" id="MobiDB-lite"/>
    </source>
</evidence>
<dbReference type="GO" id="GO:0009307">
    <property type="term" value="P:DNA restriction-modification system"/>
    <property type="evidence" value="ECO:0007669"/>
    <property type="project" value="UniProtKB-KW"/>
</dbReference>
<evidence type="ECO:0000313" key="14">
    <source>
        <dbReference type="Proteomes" id="UP000315400"/>
    </source>
</evidence>
<sequence length="1142" mass="130065">MAVTGINSEDRLVQQTFAEHLEQKLDWDSIYAWNTETFGPDGTLGRSDPSEAVLIRDLRAGLVRLNPELPESAISDAIRKLTVYDVSRSMVQHNRDFYHLIRGGVPVSYRDAQDRQKNARARVIDFDNAAKNRFLAVRELKLTGLRTPHYNRRADLVCFVNGLPLVFIELKAVYNNIRTGFDGNLTDYMDEHIIAHAFHHNAFVIVSNGDCARYGSITSEWEHFNEWKRMEEAEAGSVEAERLLNGMLAHDRLLDLVENFLLFDESKPGTTRKVVARNHQVLGVNWAVDSVRRQEDIKTELPNGQRLKHRVVELPLERKRPQKRKHPDGEPLSAVADEHPPYVPAGPVDIIERAHPDLGRLGVFWHTQGSGKSYSMAFFTEKVRRKVPGNFTFLLMTDRQDLDGQIYRTFVGCGIADKEAPRAASGDDLERMLKENHAYVFSLIHKFNKDVKPDQPYSERDDIIVVSDEAHRTQAGRLARNMRLALPNAAFIGFTGTPLFKQDELTRRIFGDYVSRYDFKRSEEDGATVKLVYENRGEKLGVAQSDLNERIAGKIEQAELDPDQAALLDRLLGKDYEVITADERLDRIAADFVEHCATRWQSGKVMLVCIDKITCARMHQRILPRWRDKAAEVRRAEQAMRAEAASASDVELRAQRLSEADQLKAQADWLDETLIQIIISEAQNEVADFARWDFDIIPHRELIKRGFETPGGDRVDVESAFKNPDHPFRVAIVCAMWLTGFDVECLSTLYLDKPMKAHTLMQAIARANRVYPGKDFGLIVDYNGMLKSLREALAQYALGDDGSGEEDIVAPIEERVQALIEAIEATEAHLRRLGFDPAALTGSSGFERIGLLRDAVEAVYTSDEIKRRFEVLAREVFSRFKALLMEPSAVAYAERHDNIEAIYKKLTERRDTADVSELLKELHRIINESIRTQAPGDDQAEGLTFDLSRIDMEKLRDEFAKKVRRKATALQDIREIVEAKLAAMLAKNPTRMDYQQKYEDIVAAYNSDKDRVSIEETFRRLTELAAELDAEQQRGVEEGLNEDELALFDLLKKDNLGKAERERIKQASRELLASIQTRLAHIDHFWEKEQTKADIEVFILDEIHTRLPSPPFSGGEKQTIAEKVYGHVWQQAVSGHSMRIDC</sequence>
<dbReference type="InterPro" id="IPR051268">
    <property type="entry name" value="Type-I_R_enzyme_R_subunit"/>
</dbReference>
<evidence type="ECO:0000256" key="5">
    <source>
        <dbReference type="ARBA" id="ARBA00022747"/>
    </source>
</evidence>
<evidence type="ECO:0000313" key="13">
    <source>
        <dbReference type="EMBL" id="TQE99578.1"/>
    </source>
</evidence>
<evidence type="ECO:0000256" key="2">
    <source>
        <dbReference type="ARBA" id="ARBA00008598"/>
    </source>
</evidence>
<dbReference type="SUPFAM" id="SSF52540">
    <property type="entry name" value="P-loop containing nucleoside triphosphate hydrolases"/>
    <property type="match status" value="2"/>
</dbReference>
<comment type="caution">
    <text evidence="13">The sequence shown here is derived from an EMBL/GenBank/DDBJ whole genome shotgun (WGS) entry which is preliminary data.</text>
</comment>
<dbReference type="InterPro" id="IPR027417">
    <property type="entry name" value="P-loop_NTPase"/>
</dbReference>
<evidence type="ECO:0000256" key="9">
    <source>
        <dbReference type="ARBA" id="ARBA00023125"/>
    </source>
</evidence>
<proteinExistence type="inferred from homology"/>
<keyword evidence="8 10" id="KW-0067">ATP-binding</keyword>
<evidence type="ECO:0000259" key="12">
    <source>
        <dbReference type="SMART" id="SM00487"/>
    </source>
</evidence>
<name>A0A540VS76_9GAMM</name>
<comment type="catalytic activity">
    <reaction evidence="1 10">
        <text>Endonucleolytic cleavage of DNA to give random double-stranded fragments with terminal 5'-phosphates, ATP is simultaneously hydrolyzed.</text>
        <dbReference type="EC" id="3.1.21.3"/>
    </reaction>
</comment>
<protein>
    <recommendedName>
        <fullName evidence="10">Type I restriction enzyme endonuclease subunit</fullName>
        <shortName evidence="10">R protein</shortName>
        <ecNumber evidence="10">3.1.21.3</ecNumber>
    </recommendedName>
</protein>
<keyword evidence="5 10" id="KW-0680">Restriction system</keyword>
<feature type="domain" description="Helicase ATP-binding" evidence="12">
    <location>
        <begin position="272"/>
        <end position="535"/>
    </location>
</feature>
<dbReference type="PANTHER" id="PTHR30195:SF15">
    <property type="entry name" value="TYPE I RESTRICTION ENZYME HINDI ENDONUCLEASE SUBUNIT"/>
    <property type="match status" value="1"/>
</dbReference>
<dbReference type="EMBL" id="VIFK01000052">
    <property type="protein sequence ID" value="TQE99578.1"/>
    <property type="molecule type" value="Genomic_DNA"/>
</dbReference>
<keyword evidence="4 10" id="KW-0547">Nucleotide-binding</keyword>
<dbReference type="AlphaFoldDB" id="A0A540VS76"/>
<dbReference type="EC" id="3.1.21.3" evidence="10"/>
<dbReference type="Proteomes" id="UP000315400">
    <property type="component" value="Unassembled WGS sequence"/>
</dbReference>
<gene>
    <name evidence="13" type="ORF">FKY71_07890</name>
</gene>
<dbReference type="Pfam" id="PF22679">
    <property type="entry name" value="T1R_D3-like"/>
    <property type="match status" value="1"/>
</dbReference>
<keyword evidence="9 10" id="KW-0238">DNA-binding</keyword>
<dbReference type="PANTHER" id="PTHR30195">
    <property type="entry name" value="TYPE I SITE-SPECIFIC DEOXYRIBONUCLEASE PROTEIN SUBUNIT M AND R"/>
    <property type="match status" value="1"/>
</dbReference>
<dbReference type="GO" id="GO:0003677">
    <property type="term" value="F:DNA binding"/>
    <property type="evidence" value="ECO:0007669"/>
    <property type="project" value="UniProtKB-KW"/>
</dbReference>
<keyword evidence="3" id="KW-0540">Nuclease</keyword>
<dbReference type="CDD" id="cd22332">
    <property type="entry name" value="HsdR_N"/>
    <property type="match status" value="1"/>
</dbReference>
<comment type="subunit">
    <text evidence="10">The type I restriction/modification system is composed of three polypeptides R, M and S.</text>
</comment>
<evidence type="ECO:0000256" key="4">
    <source>
        <dbReference type="ARBA" id="ARBA00022741"/>
    </source>
</evidence>
<accession>A0A540VS76</accession>
<dbReference type="SMART" id="SM00487">
    <property type="entry name" value="DEXDc"/>
    <property type="match status" value="1"/>
</dbReference>
<evidence type="ECO:0000256" key="10">
    <source>
        <dbReference type="RuleBase" id="RU364115"/>
    </source>
</evidence>
<dbReference type="InterPro" id="IPR004473">
    <property type="entry name" value="Restrct_endonuc_typeI_HsdR"/>
</dbReference>
<dbReference type="CDD" id="cd18800">
    <property type="entry name" value="SF2_C_EcoR124I-like"/>
    <property type="match status" value="1"/>
</dbReference>
<evidence type="ECO:0000256" key="7">
    <source>
        <dbReference type="ARBA" id="ARBA00022801"/>
    </source>
</evidence>
<feature type="region of interest" description="Disordered" evidence="11">
    <location>
        <begin position="317"/>
        <end position="339"/>
    </location>
</feature>
<dbReference type="InterPro" id="IPR055180">
    <property type="entry name" value="HsdR_RecA-like_helicase_dom_2"/>
</dbReference>
<dbReference type="InterPro" id="IPR040980">
    <property type="entry name" value="SWI2_SNF2"/>
</dbReference>
<dbReference type="Pfam" id="PF18766">
    <property type="entry name" value="SWI2_SNF2"/>
    <property type="match status" value="1"/>
</dbReference>
<organism evidence="13 14">
    <name type="scientific">Spiribacter salinus</name>
    <dbReference type="NCBI Taxonomy" id="1335746"/>
    <lineage>
        <taxon>Bacteria</taxon>
        <taxon>Pseudomonadati</taxon>
        <taxon>Pseudomonadota</taxon>
        <taxon>Gammaproteobacteria</taxon>
        <taxon>Chromatiales</taxon>
        <taxon>Ectothiorhodospiraceae</taxon>
        <taxon>Spiribacter</taxon>
    </lineage>
</organism>
<comment type="function">
    <text evidence="10">Subunit R is required for both nuclease and ATPase activities, but not for modification.</text>
</comment>
<comment type="similarity">
    <text evidence="2 10">Belongs to the HsdR family.</text>
</comment>
<dbReference type="Gene3D" id="3.90.1570.50">
    <property type="match status" value="1"/>
</dbReference>
<keyword evidence="6 13" id="KW-0255">Endonuclease</keyword>
<dbReference type="NCBIfam" id="TIGR00348">
    <property type="entry name" value="hsdR"/>
    <property type="match status" value="1"/>
</dbReference>
<dbReference type="InterPro" id="IPR007409">
    <property type="entry name" value="Restrct_endonuc_type1_HsdR_N"/>
</dbReference>
<evidence type="ECO:0000256" key="8">
    <source>
        <dbReference type="ARBA" id="ARBA00022840"/>
    </source>
</evidence>